<dbReference type="AlphaFoldDB" id="A0A1H3CQ07"/>
<feature type="domain" description="Amidase" evidence="2">
    <location>
        <begin position="17"/>
        <end position="379"/>
    </location>
</feature>
<dbReference type="STRING" id="670155.SAMN04488001_3519"/>
<proteinExistence type="predicted"/>
<sequence length="391" mass="40772">MSQITSPEFTQSFAPEDTPEGPLSGVRVGVKDLFDVKGYVTKAGSKAREVLPAAREDADAVALLRAAGATLVGHNNMTEFAYSGLGLNPHYGTAMTPLVEGAIAGGSTSGGASALAQGIIDVALGTDTGGSLRIPAAFCGVVGLKPTAASISSKGAVALSHTLDSVGPMARDLETVRRAYDVLSAPANQQSGALTHLIVPENFGMTELDDGVATAFDAAIPLLEAAGFIVERRKLDFLDIYAQLPIWHFSAVESRVHHAVQYEQTPELIDPKVKLRMARADQASAVEYAKTLALRARIVEAAQAELGLSGVLLPSVAILPPQLSALEEDAAFDRINLLALRNTTLGNVIDGCSISLPIAGTPGAGLMLTAPAWRDHAILDAAAKIEPLLKR</sequence>
<keyword evidence="3" id="KW-0808">Transferase</keyword>
<dbReference type="GO" id="GO:0016740">
    <property type="term" value="F:transferase activity"/>
    <property type="evidence" value="ECO:0007669"/>
    <property type="project" value="UniProtKB-KW"/>
</dbReference>
<feature type="compositionally biased region" description="Polar residues" evidence="1">
    <location>
        <begin position="1"/>
        <end position="13"/>
    </location>
</feature>
<evidence type="ECO:0000256" key="1">
    <source>
        <dbReference type="SAM" id="MobiDB-lite"/>
    </source>
</evidence>
<dbReference type="OrthoDB" id="9777859at2"/>
<dbReference type="PANTHER" id="PTHR11895">
    <property type="entry name" value="TRANSAMIDASE"/>
    <property type="match status" value="1"/>
</dbReference>
<dbReference type="InterPro" id="IPR023631">
    <property type="entry name" value="Amidase_dom"/>
</dbReference>
<feature type="region of interest" description="Disordered" evidence="1">
    <location>
        <begin position="1"/>
        <end position="25"/>
    </location>
</feature>
<dbReference type="InterPro" id="IPR000120">
    <property type="entry name" value="Amidase"/>
</dbReference>
<dbReference type="SUPFAM" id="SSF75304">
    <property type="entry name" value="Amidase signature (AS) enzymes"/>
    <property type="match status" value="1"/>
</dbReference>
<dbReference type="RefSeq" id="WP_089948466.1">
    <property type="nucleotide sequence ID" value="NZ_FNOI01000009.1"/>
</dbReference>
<evidence type="ECO:0000313" key="4">
    <source>
        <dbReference type="Proteomes" id="UP000199441"/>
    </source>
</evidence>
<dbReference type="Proteomes" id="UP000199441">
    <property type="component" value="Unassembled WGS sequence"/>
</dbReference>
<dbReference type="Gene3D" id="3.90.1300.10">
    <property type="entry name" value="Amidase signature (AS) domain"/>
    <property type="match status" value="1"/>
</dbReference>
<dbReference type="InterPro" id="IPR036928">
    <property type="entry name" value="AS_sf"/>
</dbReference>
<evidence type="ECO:0000259" key="2">
    <source>
        <dbReference type="Pfam" id="PF01425"/>
    </source>
</evidence>
<dbReference type="PANTHER" id="PTHR11895:SF176">
    <property type="entry name" value="AMIDASE AMID-RELATED"/>
    <property type="match status" value="1"/>
</dbReference>
<keyword evidence="4" id="KW-1185">Reference proteome</keyword>
<evidence type="ECO:0000313" key="3">
    <source>
        <dbReference type="EMBL" id="SDX56332.1"/>
    </source>
</evidence>
<protein>
    <submittedName>
        <fullName evidence="3">Aspartyl-tRNA(Asn)/glutamyl-tRNA(Gln) amidotransferase subunit A</fullName>
    </submittedName>
</protein>
<gene>
    <name evidence="3" type="ORF">SAMN04488001_3519</name>
</gene>
<accession>A0A1H3CQ07</accession>
<dbReference type="EMBL" id="FNOI01000009">
    <property type="protein sequence ID" value="SDX56332.1"/>
    <property type="molecule type" value="Genomic_DNA"/>
</dbReference>
<dbReference type="Pfam" id="PF01425">
    <property type="entry name" value="Amidase"/>
    <property type="match status" value="1"/>
</dbReference>
<name>A0A1H3CQ07_9RHOB</name>
<reference evidence="4" key="1">
    <citation type="submission" date="2016-10" db="EMBL/GenBank/DDBJ databases">
        <authorList>
            <person name="Varghese N."/>
            <person name="Submissions S."/>
        </authorList>
    </citation>
    <scope>NUCLEOTIDE SEQUENCE [LARGE SCALE GENOMIC DNA]</scope>
    <source>
        <strain evidence="4">DSM 26922</strain>
    </source>
</reference>
<organism evidence="3 4">
    <name type="scientific">Litoreibacter albidus</name>
    <dbReference type="NCBI Taxonomy" id="670155"/>
    <lineage>
        <taxon>Bacteria</taxon>
        <taxon>Pseudomonadati</taxon>
        <taxon>Pseudomonadota</taxon>
        <taxon>Alphaproteobacteria</taxon>
        <taxon>Rhodobacterales</taxon>
        <taxon>Roseobacteraceae</taxon>
        <taxon>Litoreibacter</taxon>
    </lineage>
</organism>